<protein>
    <submittedName>
        <fullName evidence="2">Chorismate mutase</fullName>
    </submittedName>
</protein>
<dbReference type="Gene3D" id="1.20.59.10">
    <property type="entry name" value="Chorismate mutase"/>
    <property type="match status" value="1"/>
</dbReference>
<dbReference type="GO" id="GO:0004106">
    <property type="term" value="F:chorismate mutase activity"/>
    <property type="evidence" value="ECO:0007669"/>
    <property type="project" value="InterPro"/>
</dbReference>
<dbReference type="Pfam" id="PF01817">
    <property type="entry name" value="CM_2"/>
    <property type="match status" value="1"/>
</dbReference>
<dbReference type="SUPFAM" id="SSF48600">
    <property type="entry name" value="Chorismate mutase II"/>
    <property type="match status" value="1"/>
</dbReference>
<evidence type="ECO:0000259" key="1">
    <source>
        <dbReference type="PROSITE" id="PS51168"/>
    </source>
</evidence>
<dbReference type="InterPro" id="IPR002701">
    <property type="entry name" value="CM_II_prokaryot"/>
</dbReference>
<sequence length="106" mass="11320">MMTDTDCGAVAENAGGASPAATDLSRVHAEIARLDAEILDAVNRRLALAQLAARTRVESGAPMVALGGETDVIRRYQDELGPRGSLLALELLRLARPPFSSTYRTR</sequence>
<proteinExistence type="predicted"/>
<dbReference type="NCBIfam" id="TIGR01808">
    <property type="entry name" value="CM_M_hiGC-arch"/>
    <property type="match status" value="1"/>
</dbReference>
<comment type="caution">
    <text evidence="2">The sequence shown here is derived from an EMBL/GenBank/DDBJ whole genome shotgun (WGS) entry which is preliminary data.</text>
</comment>
<name>I0WZQ4_RHOOP</name>
<dbReference type="PROSITE" id="PS51168">
    <property type="entry name" value="CHORISMATE_MUT_2"/>
    <property type="match status" value="1"/>
</dbReference>
<feature type="domain" description="Chorismate mutase" evidence="1">
    <location>
        <begin position="18"/>
        <end position="106"/>
    </location>
</feature>
<accession>I0WZQ4</accession>
<gene>
    <name evidence="2" type="ORF">W59_01064</name>
</gene>
<organism evidence="2 3">
    <name type="scientific">Rhodococcus opacus RKJ300 = JCM 13270</name>
    <dbReference type="NCBI Taxonomy" id="1165867"/>
    <lineage>
        <taxon>Bacteria</taxon>
        <taxon>Bacillati</taxon>
        <taxon>Actinomycetota</taxon>
        <taxon>Actinomycetes</taxon>
        <taxon>Mycobacteriales</taxon>
        <taxon>Nocardiaceae</taxon>
        <taxon>Rhodococcus</taxon>
    </lineage>
</organism>
<dbReference type="AlphaFoldDB" id="I0WZQ4"/>
<dbReference type="InterPro" id="IPR010958">
    <property type="entry name" value="Chorismate_mutase_highGC-bac"/>
</dbReference>
<evidence type="ECO:0000313" key="3">
    <source>
        <dbReference type="Proteomes" id="UP000006447"/>
    </source>
</evidence>
<dbReference type="GO" id="GO:0046417">
    <property type="term" value="P:chorismate metabolic process"/>
    <property type="evidence" value="ECO:0007669"/>
    <property type="project" value="InterPro"/>
</dbReference>
<evidence type="ECO:0000313" key="2">
    <source>
        <dbReference type="EMBL" id="EID81870.1"/>
    </source>
</evidence>
<dbReference type="EMBL" id="AJJH01000007">
    <property type="protein sequence ID" value="EID81870.1"/>
    <property type="molecule type" value="Genomic_DNA"/>
</dbReference>
<dbReference type="Proteomes" id="UP000006447">
    <property type="component" value="Unassembled WGS sequence"/>
</dbReference>
<reference evidence="2 3" key="1">
    <citation type="journal article" date="2012" name="J. Bacteriol.">
        <title>Draft genome sequence of the nitrophenol-degrading actinomycete Rhodococcus imtechensis RKJ300.</title>
        <authorList>
            <person name="Vikram S."/>
            <person name="Kumar S."/>
            <person name="Subramanian S."/>
            <person name="Raghava G.P."/>
        </authorList>
    </citation>
    <scope>NUCLEOTIDE SEQUENCE [LARGE SCALE GENOMIC DNA]</scope>
    <source>
        <strain evidence="2 3">RKJ300</strain>
    </source>
</reference>
<dbReference type="InterPro" id="IPR036263">
    <property type="entry name" value="Chorismate_II_sf"/>
</dbReference>
<dbReference type="InterPro" id="IPR036979">
    <property type="entry name" value="CM_dom_sf"/>
</dbReference>
<dbReference type="PATRIC" id="fig|1165867.3.peg.212"/>